<reference evidence="1 2" key="1">
    <citation type="journal article" date="2024" name="G3 (Bethesda)">
        <title>Genome assembly of Hibiscus sabdariffa L. provides insights into metabolisms of medicinal natural products.</title>
        <authorList>
            <person name="Kim T."/>
        </authorList>
    </citation>
    <scope>NUCLEOTIDE SEQUENCE [LARGE SCALE GENOMIC DNA]</scope>
    <source>
        <strain evidence="1">TK-2024</strain>
        <tissue evidence="1">Old leaves</tissue>
    </source>
</reference>
<evidence type="ECO:0000313" key="2">
    <source>
        <dbReference type="Proteomes" id="UP001472677"/>
    </source>
</evidence>
<comment type="caution">
    <text evidence="1">The sequence shown here is derived from an EMBL/GenBank/DDBJ whole genome shotgun (WGS) entry which is preliminary data.</text>
</comment>
<organism evidence="1 2">
    <name type="scientific">Hibiscus sabdariffa</name>
    <name type="common">roselle</name>
    <dbReference type="NCBI Taxonomy" id="183260"/>
    <lineage>
        <taxon>Eukaryota</taxon>
        <taxon>Viridiplantae</taxon>
        <taxon>Streptophyta</taxon>
        <taxon>Embryophyta</taxon>
        <taxon>Tracheophyta</taxon>
        <taxon>Spermatophyta</taxon>
        <taxon>Magnoliopsida</taxon>
        <taxon>eudicotyledons</taxon>
        <taxon>Gunneridae</taxon>
        <taxon>Pentapetalae</taxon>
        <taxon>rosids</taxon>
        <taxon>malvids</taxon>
        <taxon>Malvales</taxon>
        <taxon>Malvaceae</taxon>
        <taxon>Malvoideae</taxon>
        <taxon>Hibiscus</taxon>
    </lineage>
</organism>
<proteinExistence type="predicted"/>
<keyword evidence="2" id="KW-1185">Reference proteome</keyword>
<name>A0ABR2D633_9ROSI</name>
<accession>A0ABR2D633</accession>
<protein>
    <submittedName>
        <fullName evidence="1">Uncharacterized protein</fullName>
    </submittedName>
</protein>
<dbReference type="Proteomes" id="UP001472677">
    <property type="component" value="Unassembled WGS sequence"/>
</dbReference>
<sequence length="130" mass="14554">MRVAMAQWDDRSNFCRRKRERIQPIRVSESDQIRNLGLVDTQPTMRCAVGVIDEIKSEILQHCAVGWCLSDSQSESEDLVTPTPVLTAGMPKMTECQSRGFESNGRSVDGNGDSFCSMVPESVLDGDNRW</sequence>
<gene>
    <name evidence="1" type="ORF">V6N12_013293</name>
</gene>
<dbReference type="EMBL" id="JBBPBM010000035">
    <property type="protein sequence ID" value="KAK8530792.1"/>
    <property type="molecule type" value="Genomic_DNA"/>
</dbReference>
<evidence type="ECO:0000313" key="1">
    <source>
        <dbReference type="EMBL" id="KAK8530792.1"/>
    </source>
</evidence>